<dbReference type="EMBL" id="LMAR01000012">
    <property type="protein sequence ID" value="KQK31772.1"/>
    <property type="molecule type" value="Genomic_DNA"/>
</dbReference>
<dbReference type="PROSITE" id="PS51257">
    <property type="entry name" value="PROKAR_LIPOPROTEIN"/>
    <property type="match status" value="1"/>
</dbReference>
<keyword evidence="3" id="KW-1185">Reference proteome</keyword>
<evidence type="ECO:0000313" key="3">
    <source>
        <dbReference type="Proteomes" id="UP000051562"/>
    </source>
</evidence>
<sequence length="72" mass="7551">MTFVKVPTIAAIGLALGACTLAPIPEHLARPADPSVKVPATAYRSVTAGAATLRPAEPKDWHELNRRVGPLP</sequence>
<reference evidence="2 4" key="2">
    <citation type="submission" date="2017-02" db="EMBL/GenBank/DDBJ databases">
        <authorList>
            <person name="Peterson S.W."/>
        </authorList>
    </citation>
    <scope>NUCLEOTIDE SEQUENCE [LARGE SCALE GENOMIC DNA]</scope>
    <source>
        <strain evidence="2 4">DSM 9653</strain>
    </source>
</reference>
<dbReference type="AlphaFoldDB" id="A0A0Q3L4Q7"/>
<name>A0A0Q3L4Q7_9HYPH</name>
<dbReference type="RefSeq" id="WP_055726975.1">
    <property type="nucleotide sequence ID" value="NZ_FUYX01000003.1"/>
</dbReference>
<organism evidence="1 3">
    <name type="scientific">Bosea thiooxidans</name>
    <dbReference type="NCBI Taxonomy" id="53254"/>
    <lineage>
        <taxon>Bacteria</taxon>
        <taxon>Pseudomonadati</taxon>
        <taxon>Pseudomonadota</taxon>
        <taxon>Alphaproteobacteria</taxon>
        <taxon>Hyphomicrobiales</taxon>
        <taxon>Boseaceae</taxon>
        <taxon>Bosea</taxon>
    </lineage>
</organism>
<gene>
    <name evidence="1" type="ORF">ARD30_02515</name>
    <name evidence="2" type="ORF">SAMN05660750_01310</name>
</gene>
<dbReference type="OrthoDB" id="8004769at2"/>
<evidence type="ECO:0000313" key="1">
    <source>
        <dbReference type="EMBL" id="KQK31772.1"/>
    </source>
</evidence>
<evidence type="ECO:0000313" key="2">
    <source>
        <dbReference type="EMBL" id="SKB57156.1"/>
    </source>
</evidence>
<proteinExistence type="predicted"/>
<dbReference type="Proteomes" id="UP000051562">
    <property type="component" value="Unassembled WGS sequence"/>
</dbReference>
<dbReference type="STRING" id="53254.SAMN05660750_01310"/>
<dbReference type="EMBL" id="FUYX01000003">
    <property type="protein sequence ID" value="SKB57156.1"/>
    <property type="molecule type" value="Genomic_DNA"/>
</dbReference>
<dbReference type="Proteomes" id="UP000190130">
    <property type="component" value="Unassembled WGS sequence"/>
</dbReference>
<evidence type="ECO:0000313" key="4">
    <source>
        <dbReference type="Proteomes" id="UP000190130"/>
    </source>
</evidence>
<accession>A0A0Q3L4Q7</accession>
<reference evidence="1 3" key="1">
    <citation type="submission" date="2015-10" db="EMBL/GenBank/DDBJ databases">
        <title>Draft genome of Bosea thiooxidans.</title>
        <authorList>
            <person name="Wang X."/>
        </authorList>
    </citation>
    <scope>NUCLEOTIDE SEQUENCE [LARGE SCALE GENOMIC DNA]</scope>
    <source>
        <strain evidence="1 3">CGMCC 9174</strain>
    </source>
</reference>
<protein>
    <submittedName>
        <fullName evidence="1">Uncharacterized protein</fullName>
    </submittedName>
</protein>